<keyword evidence="7" id="KW-0170">Cobalt</keyword>
<gene>
    <name evidence="9" type="ORF">AArcSt2_07815</name>
</gene>
<evidence type="ECO:0000256" key="5">
    <source>
        <dbReference type="ARBA" id="ARBA00022801"/>
    </source>
</evidence>
<accession>A0AAE3FX67</accession>
<dbReference type="SUPFAM" id="SSF55031">
    <property type="entry name" value="Bacterial exopeptidase dimerisation domain"/>
    <property type="match status" value="1"/>
</dbReference>
<keyword evidence="5" id="KW-0378">Hydrolase</keyword>
<dbReference type="Proteomes" id="UP001203207">
    <property type="component" value="Unassembled WGS sequence"/>
</dbReference>
<dbReference type="InterPro" id="IPR050072">
    <property type="entry name" value="Peptidase_M20A"/>
</dbReference>
<evidence type="ECO:0000256" key="2">
    <source>
        <dbReference type="ARBA" id="ARBA00001947"/>
    </source>
</evidence>
<keyword evidence="10" id="KW-1185">Reference proteome</keyword>
<sequence>MDLRSFVSDFLRFESTAGNEEPVQQWLSEQLSAFGFETYEWHADADRLSSHPSFPDDPDDILVVGRPSVGGVLEFGDPDAGPTIVLNGHIDVVPAATEHWDSDPFEPVWSDDGETLTARGAADMKTGTATCIAAAIGVRDAVESGSVKLDGRIVVEAVAGEEDGGIGAAAAALDNPYPFDRDAAIIAEPTSLRPIIATEGSLMVRLELQGRSAHAASAWHGVDVLDKFENIRAAIKAFETGRNDAVEHPLYQEFPRAVPIVVGTVSAGSWASTVPAELTAEIRVGVGPGETVADVESELRSLLNEVAEADAWLSEHPPTLERFSVQFEPAVIDPDEPILTAVQTGMNAIGNTDIEPKGATYGTDARHYIGAGIPTVVFGPGDIDQAHYPNETIEWTDVEQAQTAIEQAAIAYLQAESV</sequence>
<dbReference type="GO" id="GO:0046872">
    <property type="term" value="F:metal ion binding"/>
    <property type="evidence" value="ECO:0007669"/>
    <property type="project" value="UniProtKB-KW"/>
</dbReference>
<comment type="similarity">
    <text evidence="3">Belongs to the peptidase M20A family.</text>
</comment>
<evidence type="ECO:0000256" key="6">
    <source>
        <dbReference type="ARBA" id="ARBA00022833"/>
    </source>
</evidence>
<dbReference type="InterPro" id="IPR036264">
    <property type="entry name" value="Bact_exopeptidase_dim_dom"/>
</dbReference>
<keyword evidence="4" id="KW-0479">Metal-binding</keyword>
<dbReference type="NCBIfam" id="TIGR01910">
    <property type="entry name" value="DapE-ArgE"/>
    <property type="match status" value="1"/>
</dbReference>
<comment type="cofactor">
    <cofactor evidence="1">
        <name>Co(2+)</name>
        <dbReference type="ChEBI" id="CHEBI:48828"/>
    </cofactor>
</comment>
<evidence type="ECO:0000313" key="10">
    <source>
        <dbReference type="Proteomes" id="UP001203207"/>
    </source>
</evidence>
<name>A0AAE3FX67_9EURY</name>
<feature type="domain" description="Peptidase M20 dimerisation" evidence="8">
    <location>
        <begin position="197"/>
        <end position="309"/>
    </location>
</feature>
<keyword evidence="6" id="KW-0862">Zinc</keyword>
<dbReference type="Pfam" id="PF01546">
    <property type="entry name" value="Peptidase_M20"/>
    <property type="match status" value="1"/>
</dbReference>
<evidence type="ECO:0000313" key="9">
    <source>
        <dbReference type="EMBL" id="MCL9816846.1"/>
    </source>
</evidence>
<organism evidence="9 10">
    <name type="scientific">Natronocalculus amylovorans</name>
    <dbReference type="NCBI Taxonomy" id="2917812"/>
    <lineage>
        <taxon>Archaea</taxon>
        <taxon>Methanobacteriati</taxon>
        <taxon>Methanobacteriota</taxon>
        <taxon>Stenosarchaea group</taxon>
        <taxon>Halobacteria</taxon>
        <taxon>Halobacteriales</taxon>
        <taxon>Haloferacaceae</taxon>
        <taxon>Natronocalculus</taxon>
    </lineage>
</organism>
<dbReference type="EMBL" id="JAKRVX010000002">
    <property type="protein sequence ID" value="MCL9816846.1"/>
    <property type="molecule type" value="Genomic_DNA"/>
</dbReference>
<comment type="cofactor">
    <cofactor evidence="2">
        <name>Zn(2+)</name>
        <dbReference type="ChEBI" id="CHEBI:29105"/>
    </cofactor>
</comment>
<evidence type="ECO:0000256" key="7">
    <source>
        <dbReference type="ARBA" id="ARBA00023285"/>
    </source>
</evidence>
<proteinExistence type="inferred from homology"/>
<dbReference type="Pfam" id="PF07687">
    <property type="entry name" value="M20_dimer"/>
    <property type="match status" value="1"/>
</dbReference>
<reference evidence="9" key="1">
    <citation type="journal article" date="2022" name="Syst. Appl. Microbiol.">
        <title>Natronocalculus amylovorans gen. nov., sp. nov., and Natranaeroarchaeum aerophilus sp. nov., dominant culturable amylolytic natronoarchaea from hypersaline soda lakes in southwestern Siberia.</title>
        <authorList>
            <person name="Sorokin D.Y."/>
            <person name="Elcheninov A.G."/>
            <person name="Khizhniak T.V."/>
            <person name="Koenen M."/>
            <person name="Bale N.J."/>
            <person name="Damste J.S.S."/>
            <person name="Kublanov I.V."/>
        </authorList>
    </citation>
    <scope>NUCLEOTIDE SEQUENCE</scope>
    <source>
        <strain evidence="9">AArc-St2</strain>
    </source>
</reference>
<dbReference type="PANTHER" id="PTHR43808">
    <property type="entry name" value="ACETYLORNITHINE DEACETYLASE"/>
    <property type="match status" value="1"/>
</dbReference>
<evidence type="ECO:0000259" key="8">
    <source>
        <dbReference type="Pfam" id="PF07687"/>
    </source>
</evidence>
<dbReference type="SUPFAM" id="SSF53187">
    <property type="entry name" value="Zn-dependent exopeptidases"/>
    <property type="match status" value="1"/>
</dbReference>
<dbReference type="Gene3D" id="3.30.70.360">
    <property type="match status" value="1"/>
</dbReference>
<dbReference type="InterPro" id="IPR002933">
    <property type="entry name" value="Peptidase_M20"/>
</dbReference>
<comment type="caution">
    <text evidence="9">The sequence shown here is derived from an EMBL/GenBank/DDBJ whole genome shotgun (WGS) entry which is preliminary data.</text>
</comment>
<evidence type="ECO:0000256" key="4">
    <source>
        <dbReference type="ARBA" id="ARBA00022723"/>
    </source>
</evidence>
<dbReference type="InterPro" id="IPR011650">
    <property type="entry name" value="Peptidase_M20_dimer"/>
</dbReference>
<reference evidence="9" key="2">
    <citation type="submission" date="2022-02" db="EMBL/GenBank/DDBJ databases">
        <authorList>
            <person name="Elcheninov A.G."/>
            <person name="Sorokin D.Y."/>
            <person name="Kublanov I.V."/>
        </authorList>
    </citation>
    <scope>NUCLEOTIDE SEQUENCE</scope>
    <source>
        <strain evidence="9">AArc-St2</strain>
    </source>
</reference>
<evidence type="ECO:0000256" key="1">
    <source>
        <dbReference type="ARBA" id="ARBA00001941"/>
    </source>
</evidence>
<dbReference type="AlphaFoldDB" id="A0AAE3FX67"/>
<dbReference type="RefSeq" id="WP_250583714.1">
    <property type="nucleotide sequence ID" value="NZ_JAKRVX010000002.1"/>
</dbReference>
<protein>
    <submittedName>
        <fullName evidence="9">ArgE/DapE family deacylase</fullName>
    </submittedName>
</protein>
<dbReference type="Gene3D" id="3.40.630.10">
    <property type="entry name" value="Zn peptidases"/>
    <property type="match status" value="1"/>
</dbReference>
<dbReference type="PANTHER" id="PTHR43808:SF25">
    <property type="entry name" value="PEPTIDASE M20 DIMERISATION DOMAIN-CONTAINING PROTEIN"/>
    <property type="match status" value="1"/>
</dbReference>
<dbReference type="GO" id="GO:0016787">
    <property type="term" value="F:hydrolase activity"/>
    <property type="evidence" value="ECO:0007669"/>
    <property type="project" value="UniProtKB-KW"/>
</dbReference>
<dbReference type="InterPro" id="IPR010182">
    <property type="entry name" value="ArgE/DapE"/>
</dbReference>
<evidence type="ECO:0000256" key="3">
    <source>
        <dbReference type="ARBA" id="ARBA00006247"/>
    </source>
</evidence>